<evidence type="ECO:0000313" key="3">
    <source>
        <dbReference type="EMBL" id="KAL3688963.1"/>
    </source>
</evidence>
<keyword evidence="1" id="KW-0812">Transmembrane</keyword>
<comment type="caution">
    <text evidence="3">The sequence shown here is derived from an EMBL/GenBank/DDBJ whole genome shotgun (WGS) entry which is preliminary data.</text>
</comment>
<keyword evidence="4" id="KW-1185">Reference proteome</keyword>
<feature type="transmembrane region" description="Helical" evidence="1">
    <location>
        <begin position="14"/>
        <end position="30"/>
    </location>
</feature>
<feature type="transmembrane region" description="Helical" evidence="1">
    <location>
        <begin position="179"/>
        <end position="199"/>
    </location>
</feature>
<dbReference type="EMBL" id="JBJQOH010000004">
    <property type="protein sequence ID" value="KAL3688963.1"/>
    <property type="molecule type" value="Genomic_DNA"/>
</dbReference>
<evidence type="ECO:0000259" key="2">
    <source>
        <dbReference type="Pfam" id="PF01757"/>
    </source>
</evidence>
<evidence type="ECO:0000256" key="1">
    <source>
        <dbReference type="SAM" id="Phobius"/>
    </source>
</evidence>
<feature type="transmembrane region" description="Helical" evidence="1">
    <location>
        <begin position="214"/>
        <end position="235"/>
    </location>
</feature>
<sequence>MGNRRNDIDWLRTLASYLVVVYHVAQFFDLQQSSYFKNAELSEALDHFTRFVHLWHMPLFFLLAGWSSNSSLSSRGLLGFFSERVQRLLIPLIFGMTVVCAPQIWVACRNGLWKTRAGELITTSGSIPFITFLQEYYYPDGITWAHLWFVTYLFTFSVIYLPLLWILSKISLKESVLQNWAGILTNAPVVILACLQLGLRDKWPGYQNLVDDWANFWFYSTFFIAGFCLARFAVLEDHLQFGCPRNGTLGLSACLLYSIRHHLSEPGSKPDSVQHILSAVAACCGIRATAMGCLCGYKVCLLHCGIFAQQPRFPLCNRSTCLAFEGSFGNEKK</sequence>
<protein>
    <recommendedName>
        <fullName evidence="2">Acyltransferase 3 domain-containing protein</fullName>
    </recommendedName>
</protein>
<accession>A0ABD3HC39</accession>
<dbReference type="PANTHER" id="PTHR36927">
    <property type="entry name" value="BLR4337 PROTEIN"/>
    <property type="match status" value="1"/>
</dbReference>
<keyword evidence="1" id="KW-0472">Membrane</keyword>
<feature type="domain" description="Acyltransferase 3" evidence="2">
    <location>
        <begin position="6"/>
        <end position="235"/>
    </location>
</feature>
<dbReference type="InterPro" id="IPR050623">
    <property type="entry name" value="Glucan_succinyl_AcylTrfase"/>
</dbReference>
<dbReference type="Proteomes" id="UP001633002">
    <property type="component" value="Unassembled WGS sequence"/>
</dbReference>
<name>A0ABD3HC39_9MARC</name>
<dbReference type="AlphaFoldDB" id="A0ABD3HC39"/>
<dbReference type="InterPro" id="IPR002656">
    <property type="entry name" value="Acyl_transf_3_dom"/>
</dbReference>
<reference evidence="3 4" key="1">
    <citation type="submission" date="2024-09" db="EMBL/GenBank/DDBJ databases">
        <title>Chromosome-scale assembly of Riccia sorocarpa.</title>
        <authorList>
            <person name="Paukszto L."/>
        </authorList>
    </citation>
    <scope>NUCLEOTIDE SEQUENCE [LARGE SCALE GENOMIC DNA]</scope>
    <source>
        <strain evidence="3">LP-2024</strain>
        <tissue evidence="3">Aerial parts of the thallus</tissue>
    </source>
</reference>
<gene>
    <name evidence="3" type="ORF">R1sor_015272</name>
</gene>
<proteinExistence type="predicted"/>
<dbReference type="Pfam" id="PF01757">
    <property type="entry name" value="Acyl_transf_3"/>
    <property type="match status" value="1"/>
</dbReference>
<dbReference type="PANTHER" id="PTHR36927:SF1">
    <property type="entry name" value="MDO-LIKE PROTEIN"/>
    <property type="match status" value="1"/>
</dbReference>
<feature type="transmembrane region" description="Helical" evidence="1">
    <location>
        <begin position="88"/>
        <end position="108"/>
    </location>
</feature>
<evidence type="ECO:0000313" key="4">
    <source>
        <dbReference type="Proteomes" id="UP001633002"/>
    </source>
</evidence>
<keyword evidence="1" id="KW-1133">Transmembrane helix</keyword>
<feature type="transmembrane region" description="Helical" evidence="1">
    <location>
        <begin position="144"/>
        <end position="167"/>
    </location>
</feature>
<organism evidence="3 4">
    <name type="scientific">Riccia sorocarpa</name>
    <dbReference type="NCBI Taxonomy" id="122646"/>
    <lineage>
        <taxon>Eukaryota</taxon>
        <taxon>Viridiplantae</taxon>
        <taxon>Streptophyta</taxon>
        <taxon>Embryophyta</taxon>
        <taxon>Marchantiophyta</taxon>
        <taxon>Marchantiopsida</taxon>
        <taxon>Marchantiidae</taxon>
        <taxon>Marchantiales</taxon>
        <taxon>Ricciaceae</taxon>
        <taxon>Riccia</taxon>
    </lineage>
</organism>